<dbReference type="EMBL" id="JYNY01000528">
    <property type="protein sequence ID" value="KJJ83594.1"/>
    <property type="molecule type" value="Genomic_DNA"/>
</dbReference>
<proteinExistence type="predicted"/>
<accession>A0A0F0CNK4</accession>
<gene>
    <name evidence="1" type="ORF">OMAG_002543</name>
</gene>
<dbReference type="AlphaFoldDB" id="A0A0F0CNK4"/>
<evidence type="ECO:0000313" key="1">
    <source>
        <dbReference type="EMBL" id="KJJ83594.1"/>
    </source>
</evidence>
<organism evidence="1 2">
    <name type="scientific">Candidatus Omnitrophus magneticus</name>
    <dbReference type="NCBI Taxonomy" id="1609969"/>
    <lineage>
        <taxon>Bacteria</taxon>
        <taxon>Pseudomonadati</taxon>
        <taxon>Candidatus Omnitrophota</taxon>
        <taxon>Candidatus Omnitrophus</taxon>
    </lineage>
</organism>
<comment type="caution">
    <text evidence="1">The sequence shown here is derived from an EMBL/GenBank/DDBJ whole genome shotgun (WGS) entry which is preliminary data.</text>
</comment>
<protein>
    <submittedName>
        <fullName evidence="1">Uncharacterized protein</fullName>
    </submittedName>
</protein>
<reference evidence="1 2" key="1">
    <citation type="submission" date="2015-02" db="EMBL/GenBank/DDBJ databases">
        <title>Single-cell genomics of uncultivated deep-branching MTB reveals a conserved set of magnetosome genes.</title>
        <authorList>
            <person name="Kolinko S."/>
            <person name="Richter M."/>
            <person name="Glockner F.O."/>
            <person name="Brachmann A."/>
            <person name="Schuler D."/>
        </authorList>
    </citation>
    <scope>NUCLEOTIDE SEQUENCE [LARGE SCALE GENOMIC DNA]</scope>
    <source>
        <strain evidence="1">SKK-01</strain>
    </source>
</reference>
<evidence type="ECO:0000313" key="2">
    <source>
        <dbReference type="Proteomes" id="UP000033428"/>
    </source>
</evidence>
<name>A0A0F0CNK4_9BACT</name>
<keyword evidence="2" id="KW-1185">Reference proteome</keyword>
<dbReference type="Proteomes" id="UP000033428">
    <property type="component" value="Unassembled WGS sequence"/>
</dbReference>
<sequence length="370" mass="43508">MANYHQRFSFDRFIKTVDTGLINRYFTEKRITIPSGVNINDPDEVRKLLENCDQGKRLVVNEEIRRVNDLAMRQMEKAMDVVKRYKVEYVEGEKPATTVMRVYFCENRDAFDELYDHYLFDIFSERMYYYRFDGTQYKFSEKGLDGRVAKFQEEMETYFLNSGKGNDCIIRSGKEGGEHFFIIMRGDVMKTDYEFQNKKVLPLTFRQAKQEMIVFNPNTGTISVTSGIRKFDDKKKYVEAFGVNMLGLKEVPEMTFKEELVKTDPLKDEAFYQPTKEIEKITVSQAVLTRKGKVFTTITVKSDDVMASLNQMKFKLQYYDIKSMVIRFKLYSVKKEIPVEISPPEHTDIKHRDGCEVIKKYLRDKGVLLV</sequence>